<dbReference type="AlphaFoldDB" id="A0A7E5WCA4"/>
<reference evidence="4" key="1">
    <citation type="submission" date="2025-08" db="UniProtKB">
        <authorList>
            <consortium name="RefSeq"/>
        </authorList>
    </citation>
    <scope>IDENTIFICATION</scope>
</reference>
<gene>
    <name evidence="4" type="primary">LOC113501171</name>
</gene>
<feature type="region of interest" description="Disordered" evidence="2">
    <location>
        <begin position="81"/>
        <end position="105"/>
    </location>
</feature>
<proteinExistence type="predicted"/>
<sequence length="274" mass="31909">MQGIKIRNDLFSPSNVKCVSINDSTVSNPEIPPKNFMNSLQNARNTLGCLERSIRKSNRYEQKLLQCKSAHNHSHDVNEWWDSDQSDDKSFKGSNTTSTSHCKSTKSHEDFTESWSTMSIVCLQYQYEELAKRYKSLLEAYNEQSSAVGLRDKRLEQWQERVSATQAQLENAHHALIAVGEKFLSLKQKRNLQKTWYEEQLGRLRQVLRSVEDEATRARLRFDARIAYCLETERDSDAALLMYEIRKCNLLFLENMRLKATIENLSPGYLDWNK</sequence>
<organism evidence="3 4">
    <name type="scientific">Trichoplusia ni</name>
    <name type="common">Cabbage looper</name>
    <dbReference type="NCBI Taxonomy" id="7111"/>
    <lineage>
        <taxon>Eukaryota</taxon>
        <taxon>Metazoa</taxon>
        <taxon>Ecdysozoa</taxon>
        <taxon>Arthropoda</taxon>
        <taxon>Hexapoda</taxon>
        <taxon>Insecta</taxon>
        <taxon>Pterygota</taxon>
        <taxon>Neoptera</taxon>
        <taxon>Endopterygota</taxon>
        <taxon>Lepidoptera</taxon>
        <taxon>Glossata</taxon>
        <taxon>Ditrysia</taxon>
        <taxon>Noctuoidea</taxon>
        <taxon>Noctuidae</taxon>
        <taxon>Plusiinae</taxon>
        <taxon>Trichoplusia</taxon>
    </lineage>
</organism>
<dbReference type="RefSeq" id="XP_026738027.1">
    <property type="nucleotide sequence ID" value="XM_026882226.1"/>
</dbReference>
<dbReference type="Proteomes" id="UP000322000">
    <property type="component" value="Chromosome 15"/>
</dbReference>
<protein>
    <submittedName>
        <fullName evidence="4">Uncharacterized protein LOC113501171 isoform X1</fullName>
    </submittedName>
</protein>
<keyword evidence="3" id="KW-1185">Reference proteome</keyword>
<evidence type="ECO:0000313" key="4">
    <source>
        <dbReference type="RefSeq" id="XP_026738027.1"/>
    </source>
</evidence>
<evidence type="ECO:0000256" key="1">
    <source>
        <dbReference type="SAM" id="Coils"/>
    </source>
</evidence>
<evidence type="ECO:0000256" key="2">
    <source>
        <dbReference type="SAM" id="MobiDB-lite"/>
    </source>
</evidence>
<name>A0A7E5WCA4_TRINI</name>
<dbReference type="GeneID" id="113501171"/>
<dbReference type="InParanoid" id="A0A7E5WCA4"/>
<accession>A0A7E5WCA4</accession>
<feature type="coiled-coil region" evidence="1">
    <location>
        <begin position="127"/>
        <end position="175"/>
    </location>
</feature>
<evidence type="ECO:0000313" key="3">
    <source>
        <dbReference type="Proteomes" id="UP000322000"/>
    </source>
</evidence>
<dbReference type="OrthoDB" id="7405964at2759"/>
<keyword evidence="1" id="KW-0175">Coiled coil</keyword>
<dbReference type="KEGG" id="tnl:113501171"/>